<protein>
    <submittedName>
        <fullName evidence="6">Flagellar hook-basal body protein</fullName>
    </submittedName>
</protein>
<keyword evidence="6" id="KW-0966">Cell projection</keyword>
<proteinExistence type="inferred from homology"/>
<feature type="domain" description="Flagellar basal body rod protein N-terminal" evidence="3">
    <location>
        <begin position="5"/>
        <end position="35"/>
    </location>
</feature>
<evidence type="ECO:0000259" key="4">
    <source>
        <dbReference type="Pfam" id="PF06429"/>
    </source>
</evidence>
<evidence type="ECO:0000313" key="6">
    <source>
        <dbReference type="EMBL" id="MFC5604864.1"/>
    </source>
</evidence>
<dbReference type="PROSITE" id="PS00588">
    <property type="entry name" value="FLAGELLA_BB_ROD"/>
    <property type="match status" value="1"/>
</dbReference>
<dbReference type="Pfam" id="PF22692">
    <property type="entry name" value="LlgE_F_G_D1"/>
    <property type="match status" value="1"/>
</dbReference>
<reference evidence="7" key="1">
    <citation type="journal article" date="2019" name="Int. J. Syst. Evol. Microbiol.">
        <title>The Global Catalogue of Microorganisms (GCM) 10K type strain sequencing project: providing services to taxonomists for standard genome sequencing and annotation.</title>
        <authorList>
            <consortium name="The Broad Institute Genomics Platform"/>
            <consortium name="The Broad Institute Genome Sequencing Center for Infectious Disease"/>
            <person name="Wu L."/>
            <person name="Ma J."/>
        </authorList>
    </citation>
    <scope>NUCLEOTIDE SEQUENCE [LARGE SCALE GENOMIC DNA]</scope>
    <source>
        <strain evidence="7">KACC 11299</strain>
    </source>
</reference>
<dbReference type="InterPro" id="IPR037925">
    <property type="entry name" value="FlgE/F/G-like"/>
</dbReference>
<dbReference type="InterPro" id="IPR010930">
    <property type="entry name" value="Flg_bb/hook_C_dom"/>
</dbReference>
<sequence length="278" mass="30181">MFRGFYTVGSGMIAQQRRTEMLANNIANANTPGFKAEQSSIRSFPEMFMSSVHAQRIPTQKGIQLNGLKPVGELSTGVYMQETMPLFTQGSLRETGMTTDIALLDGNLPINPETGEQGAVFFRLENENGNELYTKNGNFTIDAAGFLTNPMGYYILDTNGRRIQLQNDDFSITDAGDIMQDGATVATLGVSFAEQPGALLKQGNGLFASNGNLPEAQTIAGVGYSFQQGYLESSNVDAAKSMTDMLAAYRAFEANQKILQAYDRSMEKAVNEIGRVNG</sequence>
<accession>A0ABW0U2T7</accession>
<dbReference type="PANTHER" id="PTHR30435:SF19">
    <property type="entry name" value="FLAGELLAR BASAL-BODY ROD PROTEIN FLGG"/>
    <property type="match status" value="1"/>
</dbReference>
<comment type="similarity">
    <text evidence="1 2">Belongs to the flagella basal body rod proteins family.</text>
</comment>
<comment type="caution">
    <text evidence="6">The sequence shown here is derived from an EMBL/GenBank/DDBJ whole genome shotgun (WGS) entry which is preliminary data.</text>
</comment>
<evidence type="ECO:0000256" key="2">
    <source>
        <dbReference type="RuleBase" id="RU362116"/>
    </source>
</evidence>
<keyword evidence="7" id="KW-1185">Reference proteome</keyword>
<evidence type="ECO:0000256" key="1">
    <source>
        <dbReference type="ARBA" id="ARBA00009677"/>
    </source>
</evidence>
<dbReference type="Pfam" id="PF00460">
    <property type="entry name" value="Flg_bb_rod"/>
    <property type="match status" value="1"/>
</dbReference>
<dbReference type="InterPro" id="IPR001444">
    <property type="entry name" value="Flag_bb_rod_N"/>
</dbReference>
<dbReference type="InterPro" id="IPR020013">
    <property type="entry name" value="Flagellar_FlgE/F/G"/>
</dbReference>
<dbReference type="Proteomes" id="UP001596071">
    <property type="component" value="Unassembled WGS sequence"/>
</dbReference>
<dbReference type="InterPro" id="IPR053967">
    <property type="entry name" value="LlgE_F_G-like_D1"/>
</dbReference>
<dbReference type="RefSeq" id="WP_381447117.1">
    <property type="nucleotide sequence ID" value="NZ_JBHSNP010000029.1"/>
</dbReference>
<evidence type="ECO:0000259" key="5">
    <source>
        <dbReference type="Pfam" id="PF22692"/>
    </source>
</evidence>
<dbReference type="Pfam" id="PF06429">
    <property type="entry name" value="Flg_bbr_C"/>
    <property type="match status" value="1"/>
</dbReference>
<dbReference type="PANTHER" id="PTHR30435">
    <property type="entry name" value="FLAGELLAR PROTEIN"/>
    <property type="match status" value="1"/>
</dbReference>
<dbReference type="InterPro" id="IPR019776">
    <property type="entry name" value="Flagellar_basal_body_rod_CS"/>
</dbReference>
<evidence type="ECO:0000259" key="3">
    <source>
        <dbReference type="Pfam" id="PF00460"/>
    </source>
</evidence>
<comment type="subcellular location">
    <subcellularLocation>
        <location evidence="2">Bacterial flagellum basal body</location>
    </subcellularLocation>
</comment>
<feature type="domain" description="Flagellar hook protein FlgE/F/G-like D1" evidence="5">
    <location>
        <begin position="117"/>
        <end position="178"/>
    </location>
</feature>
<organism evidence="6 7">
    <name type="scientific">Sporosarcina koreensis</name>
    <dbReference type="NCBI Taxonomy" id="334735"/>
    <lineage>
        <taxon>Bacteria</taxon>
        <taxon>Bacillati</taxon>
        <taxon>Bacillota</taxon>
        <taxon>Bacilli</taxon>
        <taxon>Bacillales</taxon>
        <taxon>Caryophanaceae</taxon>
        <taxon>Sporosarcina</taxon>
    </lineage>
</organism>
<feature type="domain" description="Flagellar basal-body/hook protein C-terminal" evidence="4">
    <location>
        <begin position="227"/>
        <end position="271"/>
    </location>
</feature>
<name>A0ABW0U2T7_9BACL</name>
<keyword evidence="6" id="KW-0282">Flagellum</keyword>
<gene>
    <name evidence="6" type="ORF">ACFPTP_16630</name>
</gene>
<keyword evidence="2" id="KW-0975">Bacterial flagellum</keyword>
<evidence type="ECO:0000313" key="7">
    <source>
        <dbReference type="Proteomes" id="UP001596071"/>
    </source>
</evidence>
<dbReference type="NCBIfam" id="TIGR03506">
    <property type="entry name" value="FlgEFG_subfam"/>
    <property type="match status" value="1"/>
</dbReference>
<keyword evidence="6" id="KW-0969">Cilium</keyword>
<dbReference type="SUPFAM" id="SSF117143">
    <property type="entry name" value="Flagellar hook protein flgE"/>
    <property type="match status" value="1"/>
</dbReference>
<dbReference type="EMBL" id="JBHSNP010000029">
    <property type="protein sequence ID" value="MFC5604864.1"/>
    <property type="molecule type" value="Genomic_DNA"/>
</dbReference>